<organism evidence="1 2">
    <name type="scientific">Candidatus Desulfobacillus denitrificans</name>
    <dbReference type="NCBI Taxonomy" id="2608985"/>
    <lineage>
        <taxon>Bacteria</taxon>
        <taxon>Pseudomonadati</taxon>
        <taxon>Pseudomonadota</taxon>
        <taxon>Betaproteobacteria</taxon>
        <taxon>Candidatus Desulfobacillus</taxon>
    </lineage>
</organism>
<dbReference type="KEGG" id="ddz:DSYM_00940"/>
<reference evidence="1" key="1">
    <citation type="journal article" name="DNA Res.">
        <title>The physiological potential of anammox bacteria as revealed by their core genome structure.</title>
        <authorList>
            <person name="Okubo T."/>
            <person name="Toyoda A."/>
            <person name="Fukuhara K."/>
            <person name="Uchiyama I."/>
            <person name="Harigaya Y."/>
            <person name="Kuroiwa M."/>
            <person name="Suzuki T."/>
            <person name="Murakami Y."/>
            <person name="Suwa Y."/>
            <person name="Takami H."/>
        </authorList>
    </citation>
    <scope>NUCLEOTIDE SEQUENCE</scope>
    <source>
        <strain evidence="1">317325-3</strain>
    </source>
</reference>
<protein>
    <submittedName>
        <fullName evidence="1">Uncharacterized protein</fullName>
    </submittedName>
</protein>
<gene>
    <name evidence="1" type="ORF">DSYM_00940</name>
</gene>
<name>A0A809R511_9PROT</name>
<evidence type="ECO:0000313" key="2">
    <source>
        <dbReference type="Proteomes" id="UP000662914"/>
    </source>
</evidence>
<dbReference type="AlphaFoldDB" id="A0A809R511"/>
<proteinExistence type="predicted"/>
<accession>A0A809R511</accession>
<evidence type="ECO:0000313" key="1">
    <source>
        <dbReference type="EMBL" id="BBO19395.1"/>
    </source>
</evidence>
<dbReference type="Proteomes" id="UP000662914">
    <property type="component" value="Chromosome"/>
</dbReference>
<sequence length="100" mass="11233">MLNDDKILFVTPALPGFYVLSPCHDEAGAICEASREPVVAWALDEIGCTWPVTVREVLNHGKDPAILCPDGQVFNFDSEWDSLPDWLEEQKAKVRHAKLR</sequence>
<dbReference type="EMBL" id="AP021857">
    <property type="protein sequence ID" value="BBO19395.1"/>
    <property type="molecule type" value="Genomic_DNA"/>
</dbReference>